<gene>
    <name evidence="1" type="ORF">H0S81_07120</name>
</gene>
<sequence>MTTAHIIQEIREARRDLAGVMQKAERIEAALFGMAAWLKSECWNGVMMLFRDRVKAARSM</sequence>
<reference evidence="1" key="1">
    <citation type="submission" date="2020-07" db="EMBL/GenBank/DDBJ databases">
        <title>Severe corrosion of carbon steel in oil field produced water can be linked to methanogenic archaea containing a special type of NiFe hydrogenase.</title>
        <authorList>
            <person name="Lahme S."/>
            <person name="Mand J."/>
            <person name="Longwell J."/>
            <person name="Smith R."/>
            <person name="Enning D."/>
        </authorList>
    </citation>
    <scope>NUCLEOTIDE SEQUENCE</scope>
    <source>
        <strain evidence="1">MIC098Bin6</strain>
    </source>
</reference>
<evidence type="ECO:0000313" key="1">
    <source>
        <dbReference type="EMBL" id="MBG0779681.1"/>
    </source>
</evidence>
<dbReference type="EMBL" id="JACCQK010000405">
    <property type="protein sequence ID" value="MBG0779681.1"/>
    <property type="molecule type" value="Genomic_DNA"/>
</dbReference>
<dbReference type="AlphaFoldDB" id="A0A931CVV2"/>
<evidence type="ECO:0000313" key="2">
    <source>
        <dbReference type="Proteomes" id="UP000706172"/>
    </source>
</evidence>
<proteinExistence type="predicted"/>
<name>A0A931CVV2_9BACT</name>
<comment type="caution">
    <text evidence="1">The sequence shown here is derived from an EMBL/GenBank/DDBJ whole genome shotgun (WGS) entry which is preliminary data.</text>
</comment>
<dbReference type="Proteomes" id="UP000706172">
    <property type="component" value="Unassembled WGS sequence"/>
</dbReference>
<organism evidence="1 2">
    <name type="scientific">Desulfotignum balticum</name>
    <dbReference type="NCBI Taxonomy" id="115781"/>
    <lineage>
        <taxon>Bacteria</taxon>
        <taxon>Pseudomonadati</taxon>
        <taxon>Thermodesulfobacteriota</taxon>
        <taxon>Desulfobacteria</taxon>
        <taxon>Desulfobacterales</taxon>
        <taxon>Desulfobacteraceae</taxon>
        <taxon>Desulfotignum</taxon>
    </lineage>
</organism>
<protein>
    <submittedName>
        <fullName evidence="1">Uncharacterized protein</fullName>
    </submittedName>
</protein>
<accession>A0A931CVV2</accession>